<keyword evidence="8" id="KW-1185">Reference proteome</keyword>
<dbReference type="OrthoDB" id="5806856at2759"/>
<evidence type="ECO:0000256" key="1">
    <source>
        <dbReference type="ARBA" id="ARBA00022723"/>
    </source>
</evidence>
<accession>A0A183F4G6</accession>
<feature type="active site" evidence="4">
    <location>
        <position position="7"/>
    </location>
</feature>
<dbReference type="GO" id="GO:0008270">
    <property type="term" value="F:zinc ion binding"/>
    <property type="evidence" value="ECO:0007669"/>
    <property type="project" value="UniProtKB-UniRule"/>
</dbReference>
<dbReference type="Gene3D" id="3.40.390.10">
    <property type="entry name" value="Collagenase (Catalytic Domain)"/>
    <property type="match status" value="1"/>
</dbReference>
<dbReference type="AlphaFoldDB" id="A0A183F4G6"/>
<feature type="binding site" evidence="4">
    <location>
        <position position="6"/>
    </location>
    <ligand>
        <name>Zn(2+)</name>
        <dbReference type="ChEBI" id="CHEBI:29105"/>
        <note>catalytic</note>
    </ligand>
</feature>
<evidence type="ECO:0000256" key="5">
    <source>
        <dbReference type="RuleBase" id="RU361183"/>
    </source>
</evidence>
<dbReference type="SUPFAM" id="SSF55486">
    <property type="entry name" value="Metalloproteases ('zincins'), catalytic domain"/>
    <property type="match status" value="1"/>
</dbReference>
<dbReference type="InterPro" id="IPR000742">
    <property type="entry name" value="EGF"/>
</dbReference>
<comment type="cofactor">
    <cofactor evidence="4 5">
        <name>Zn(2+)</name>
        <dbReference type="ChEBI" id="CHEBI:29105"/>
    </cofactor>
    <text evidence="4 5">Binds 1 zinc ion per subunit.</text>
</comment>
<evidence type="ECO:0000313" key="9">
    <source>
        <dbReference type="WBParaSite" id="HPBE_0000105801-mRNA-1"/>
    </source>
</evidence>
<dbReference type="EMBL" id="UZAH01001019">
    <property type="protein sequence ID" value="VDO19441.1"/>
    <property type="molecule type" value="Genomic_DNA"/>
</dbReference>
<keyword evidence="4 5" id="KW-0645">Protease</keyword>
<organism evidence="8 9">
    <name type="scientific">Heligmosomoides polygyrus</name>
    <name type="common">Parasitic roundworm</name>
    <dbReference type="NCBI Taxonomy" id="6339"/>
    <lineage>
        <taxon>Eukaryota</taxon>
        <taxon>Metazoa</taxon>
        <taxon>Ecdysozoa</taxon>
        <taxon>Nematoda</taxon>
        <taxon>Chromadorea</taxon>
        <taxon>Rhabditida</taxon>
        <taxon>Rhabditina</taxon>
        <taxon>Rhabditomorpha</taxon>
        <taxon>Strongyloidea</taxon>
        <taxon>Heligmosomidae</taxon>
        <taxon>Heligmosomoides</taxon>
    </lineage>
</organism>
<protein>
    <recommendedName>
        <fullName evidence="5">Metalloendopeptidase</fullName>
        <ecNumber evidence="5">3.4.24.-</ecNumber>
    </recommendedName>
</protein>
<evidence type="ECO:0000256" key="3">
    <source>
        <dbReference type="ARBA" id="ARBA00023049"/>
    </source>
</evidence>
<dbReference type="GO" id="GO:0006508">
    <property type="term" value="P:proteolysis"/>
    <property type="evidence" value="ECO:0007669"/>
    <property type="project" value="UniProtKB-KW"/>
</dbReference>
<keyword evidence="1 4" id="KW-0479">Metal-binding</keyword>
<dbReference type="InterPro" id="IPR001506">
    <property type="entry name" value="Peptidase_M12A"/>
</dbReference>
<dbReference type="Proteomes" id="UP000050761">
    <property type="component" value="Unassembled WGS sequence"/>
</dbReference>
<dbReference type="Pfam" id="PF01400">
    <property type="entry name" value="Astacin"/>
    <property type="match status" value="1"/>
</dbReference>
<evidence type="ECO:0000256" key="2">
    <source>
        <dbReference type="ARBA" id="ARBA00022833"/>
    </source>
</evidence>
<dbReference type="PROSITE" id="PS51864">
    <property type="entry name" value="ASTACIN"/>
    <property type="match status" value="1"/>
</dbReference>
<keyword evidence="4 5" id="KW-0378">Hydrolase</keyword>
<gene>
    <name evidence="7" type="ORF">HPBE_LOCUS1059</name>
</gene>
<proteinExistence type="predicted"/>
<dbReference type="WBParaSite" id="HPBE_0000105801-mRNA-1">
    <property type="protein sequence ID" value="HPBE_0000105801-mRNA-1"/>
    <property type="gene ID" value="HPBE_0000105801"/>
</dbReference>
<dbReference type="PROSITE" id="PS01186">
    <property type="entry name" value="EGF_2"/>
    <property type="match status" value="1"/>
</dbReference>
<dbReference type="GO" id="GO:0004222">
    <property type="term" value="F:metalloendopeptidase activity"/>
    <property type="evidence" value="ECO:0007669"/>
    <property type="project" value="UniProtKB-UniRule"/>
</dbReference>
<reference evidence="7 8" key="1">
    <citation type="submission" date="2018-11" db="EMBL/GenBank/DDBJ databases">
        <authorList>
            <consortium name="Pathogen Informatics"/>
        </authorList>
    </citation>
    <scope>NUCLEOTIDE SEQUENCE [LARGE SCALE GENOMIC DNA]</scope>
</reference>
<reference evidence="9" key="2">
    <citation type="submission" date="2019-09" db="UniProtKB">
        <authorList>
            <consortium name="WormBaseParasite"/>
        </authorList>
    </citation>
    <scope>IDENTIFICATION</scope>
</reference>
<sequence length="255" mass="27996">MGHVAHELMHVLGIWHMFTRDDRDNYITVDLTNVAAADQSKYNKFPASEIISYTSYEYGSVMHHDTQYLASSGSSLTPISDKYLRTLGSNVISFYDISMINYHYKCNGVCATKGANCINGGTRNPKNCNACICPAGYGGLVCAQRPAGCGETLIAATGWKSKKFSIGNAAVPTLRQAFTVCNHWVQAPAGKRVQVQVTDMTGVDCNNGCWAQAIEPKICCPGQLREILTSTTNLTPIVSYNRLLSSTFTFIYRYI</sequence>
<dbReference type="PANTHER" id="PTHR10127:SF793">
    <property type="entry name" value="ZINC METALLOPROTEINASE NAS-31"/>
    <property type="match status" value="1"/>
</dbReference>
<keyword evidence="3 4" id="KW-0482">Metalloprotease</keyword>
<feature type="binding site" evidence="4">
    <location>
        <position position="16"/>
    </location>
    <ligand>
        <name>Zn(2+)</name>
        <dbReference type="ChEBI" id="CHEBI:29105"/>
        <note>catalytic</note>
    </ligand>
</feature>
<accession>A0A3P7TEL1</accession>
<feature type="domain" description="Peptidase M12A" evidence="6">
    <location>
        <begin position="1"/>
        <end position="107"/>
    </location>
</feature>
<feature type="binding site" evidence="4">
    <location>
        <position position="10"/>
    </location>
    <ligand>
        <name>Zn(2+)</name>
        <dbReference type="ChEBI" id="CHEBI:29105"/>
        <note>catalytic</note>
    </ligand>
</feature>
<dbReference type="EC" id="3.4.24.-" evidence="5"/>
<dbReference type="PRINTS" id="PR00480">
    <property type="entry name" value="ASTACIN"/>
</dbReference>
<comment type="caution">
    <text evidence="4">Lacks conserved residue(s) required for the propagation of feature annotation.</text>
</comment>
<evidence type="ECO:0000259" key="6">
    <source>
        <dbReference type="PROSITE" id="PS51864"/>
    </source>
</evidence>
<evidence type="ECO:0000313" key="8">
    <source>
        <dbReference type="Proteomes" id="UP000050761"/>
    </source>
</evidence>
<dbReference type="PROSITE" id="PS00022">
    <property type="entry name" value="EGF_1"/>
    <property type="match status" value="1"/>
</dbReference>
<evidence type="ECO:0000256" key="4">
    <source>
        <dbReference type="PROSITE-ProRule" id="PRU01211"/>
    </source>
</evidence>
<name>A0A183F4G6_HELPZ</name>
<dbReference type="PANTHER" id="PTHR10127">
    <property type="entry name" value="DISCOIDIN, CUB, EGF, LAMININ , AND ZINC METALLOPROTEASE DOMAIN CONTAINING"/>
    <property type="match status" value="1"/>
</dbReference>
<keyword evidence="2 4" id="KW-0862">Zinc</keyword>
<evidence type="ECO:0000313" key="7">
    <source>
        <dbReference type="EMBL" id="VDO19441.1"/>
    </source>
</evidence>
<dbReference type="InterPro" id="IPR024079">
    <property type="entry name" value="MetalloPept_cat_dom_sf"/>
</dbReference>